<evidence type="ECO:0000313" key="4">
    <source>
        <dbReference type="WBParaSite" id="HPLM_0000995201-mRNA-1"/>
    </source>
</evidence>
<evidence type="ECO:0000256" key="1">
    <source>
        <dbReference type="SAM" id="MobiDB-lite"/>
    </source>
</evidence>
<dbReference type="Proteomes" id="UP000268014">
    <property type="component" value="Unassembled WGS sequence"/>
</dbReference>
<evidence type="ECO:0000313" key="3">
    <source>
        <dbReference type="Proteomes" id="UP000268014"/>
    </source>
</evidence>
<proteinExistence type="predicted"/>
<organism evidence="4">
    <name type="scientific">Haemonchus placei</name>
    <name type="common">Barber's pole worm</name>
    <dbReference type="NCBI Taxonomy" id="6290"/>
    <lineage>
        <taxon>Eukaryota</taxon>
        <taxon>Metazoa</taxon>
        <taxon>Ecdysozoa</taxon>
        <taxon>Nematoda</taxon>
        <taxon>Chromadorea</taxon>
        <taxon>Rhabditida</taxon>
        <taxon>Rhabditina</taxon>
        <taxon>Rhabditomorpha</taxon>
        <taxon>Strongyloidea</taxon>
        <taxon>Trichostrongylidae</taxon>
        <taxon>Haemonchus</taxon>
    </lineage>
</organism>
<dbReference type="EMBL" id="UZAF01017178">
    <property type="protein sequence ID" value="VDO38801.1"/>
    <property type="molecule type" value="Genomic_DNA"/>
</dbReference>
<feature type="compositionally biased region" description="Polar residues" evidence="1">
    <location>
        <begin position="8"/>
        <end position="28"/>
    </location>
</feature>
<protein>
    <submittedName>
        <fullName evidence="2 4">Uncharacterized protein</fullName>
    </submittedName>
</protein>
<dbReference type="WBParaSite" id="HPLM_0000995201-mRNA-1">
    <property type="protein sequence ID" value="HPLM_0000995201-mRNA-1"/>
    <property type="gene ID" value="HPLM_0000995201"/>
</dbReference>
<evidence type="ECO:0000313" key="2">
    <source>
        <dbReference type="EMBL" id="VDO38801.1"/>
    </source>
</evidence>
<sequence>MKGAAALEQQQQSTTSTAHWREGTTSIAGSLASRKETRASKTCLGLDAPSPSTTPSLSTPSKRMRKLTPQTCYKTWVAQ</sequence>
<feature type="region of interest" description="Disordered" evidence="1">
    <location>
        <begin position="1"/>
        <end position="66"/>
    </location>
</feature>
<name>A0A0N4WGL1_HAEPC</name>
<dbReference type="AlphaFoldDB" id="A0A0N4WGL1"/>
<reference evidence="4" key="1">
    <citation type="submission" date="2017-02" db="UniProtKB">
        <authorList>
            <consortium name="WormBaseParasite"/>
        </authorList>
    </citation>
    <scope>IDENTIFICATION</scope>
</reference>
<keyword evidence="3" id="KW-1185">Reference proteome</keyword>
<feature type="compositionally biased region" description="Low complexity" evidence="1">
    <location>
        <begin position="49"/>
        <end position="61"/>
    </location>
</feature>
<accession>A0A0N4WGL1</accession>
<reference evidence="2 3" key="2">
    <citation type="submission" date="2018-11" db="EMBL/GenBank/DDBJ databases">
        <authorList>
            <consortium name="Pathogen Informatics"/>
        </authorList>
    </citation>
    <scope>NUCLEOTIDE SEQUENCE [LARGE SCALE GENOMIC DNA]</scope>
    <source>
        <strain evidence="2 3">MHpl1</strain>
    </source>
</reference>
<gene>
    <name evidence="2" type="ORF">HPLM_LOCUS9944</name>
</gene>